<proteinExistence type="predicted"/>
<dbReference type="InterPro" id="IPR029787">
    <property type="entry name" value="Nucleotide_cyclase"/>
</dbReference>
<reference evidence="4 5" key="1">
    <citation type="submission" date="2015-04" db="EMBL/GenBank/DDBJ databases">
        <title>Whole genome shotgun sequence of Sphingomonas changbaiensis NBRC 104936.</title>
        <authorList>
            <person name="Katano-Makiyama Y."/>
            <person name="Hosoyama A."/>
            <person name="Hashimoto M."/>
            <person name="Noguchi M."/>
            <person name="Tsuchikane K."/>
            <person name="Ohji S."/>
            <person name="Yamazoe A."/>
            <person name="Ichikawa N."/>
            <person name="Kimura A."/>
            <person name="Fujita N."/>
        </authorList>
    </citation>
    <scope>NUCLEOTIDE SEQUENCE [LARGE SCALE GENOMIC DNA]</scope>
    <source>
        <strain evidence="4 5">NBRC 104936</strain>
    </source>
</reference>
<dbReference type="CDD" id="cd01949">
    <property type="entry name" value="GGDEF"/>
    <property type="match status" value="1"/>
</dbReference>
<protein>
    <submittedName>
        <fullName evidence="4">Putative signaling protein</fullName>
    </submittedName>
</protein>
<dbReference type="Gene3D" id="3.30.70.270">
    <property type="match status" value="1"/>
</dbReference>
<dbReference type="Gene3D" id="3.20.20.450">
    <property type="entry name" value="EAL domain"/>
    <property type="match status" value="1"/>
</dbReference>
<keyword evidence="1" id="KW-0472">Membrane</keyword>
<dbReference type="InterPro" id="IPR052155">
    <property type="entry name" value="Biofilm_reg_signaling"/>
</dbReference>
<dbReference type="PROSITE" id="PS50887">
    <property type="entry name" value="GGDEF"/>
    <property type="match status" value="1"/>
</dbReference>
<organism evidence="4 5">
    <name type="scientific">Sphingomonas changbaiensis NBRC 104936</name>
    <dbReference type="NCBI Taxonomy" id="1219043"/>
    <lineage>
        <taxon>Bacteria</taxon>
        <taxon>Pseudomonadati</taxon>
        <taxon>Pseudomonadota</taxon>
        <taxon>Alphaproteobacteria</taxon>
        <taxon>Sphingomonadales</taxon>
        <taxon>Sphingomonadaceae</taxon>
        <taxon>Sphingomonas</taxon>
    </lineage>
</organism>
<feature type="transmembrane region" description="Helical" evidence="1">
    <location>
        <begin position="20"/>
        <end position="39"/>
    </location>
</feature>
<dbReference type="RefSeq" id="WP_052733679.1">
    <property type="nucleotide sequence ID" value="NZ_BBWU01000001.1"/>
</dbReference>
<dbReference type="SUPFAM" id="SSF55073">
    <property type="entry name" value="Nucleotide cyclase"/>
    <property type="match status" value="1"/>
</dbReference>
<accession>A0A0E9ML97</accession>
<dbReference type="SMART" id="SM00052">
    <property type="entry name" value="EAL"/>
    <property type="match status" value="1"/>
</dbReference>
<comment type="caution">
    <text evidence="4">The sequence shown here is derived from an EMBL/GenBank/DDBJ whole genome shotgun (WGS) entry which is preliminary data.</text>
</comment>
<keyword evidence="1" id="KW-0812">Transmembrane</keyword>
<dbReference type="Proteomes" id="UP000033202">
    <property type="component" value="Unassembled WGS sequence"/>
</dbReference>
<keyword evidence="5" id="KW-1185">Reference proteome</keyword>
<feature type="domain" description="EAL" evidence="2">
    <location>
        <begin position="253"/>
        <end position="502"/>
    </location>
</feature>
<dbReference type="SUPFAM" id="SSF141868">
    <property type="entry name" value="EAL domain-like"/>
    <property type="match status" value="1"/>
</dbReference>
<dbReference type="Pfam" id="PF00990">
    <property type="entry name" value="GGDEF"/>
    <property type="match status" value="1"/>
</dbReference>
<name>A0A0E9ML97_9SPHN</name>
<dbReference type="PROSITE" id="PS50883">
    <property type="entry name" value="EAL"/>
    <property type="match status" value="1"/>
</dbReference>
<evidence type="ECO:0000259" key="3">
    <source>
        <dbReference type="PROSITE" id="PS50887"/>
    </source>
</evidence>
<dbReference type="InterPro" id="IPR035919">
    <property type="entry name" value="EAL_sf"/>
</dbReference>
<dbReference type="CDD" id="cd01948">
    <property type="entry name" value="EAL"/>
    <property type="match status" value="1"/>
</dbReference>
<dbReference type="STRING" id="1219043.SCH01S_01_00480"/>
<dbReference type="PANTHER" id="PTHR44757:SF2">
    <property type="entry name" value="BIOFILM ARCHITECTURE MAINTENANCE PROTEIN MBAA"/>
    <property type="match status" value="1"/>
</dbReference>
<dbReference type="Pfam" id="PF00563">
    <property type="entry name" value="EAL"/>
    <property type="match status" value="1"/>
</dbReference>
<evidence type="ECO:0000313" key="5">
    <source>
        <dbReference type="Proteomes" id="UP000033202"/>
    </source>
</evidence>
<dbReference type="SMART" id="SM00267">
    <property type="entry name" value="GGDEF"/>
    <property type="match status" value="1"/>
</dbReference>
<feature type="domain" description="GGDEF" evidence="3">
    <location>
        <begin position="112"/>
        <end position="244"/>
    </location>
</feature>
<gene>
    <name evidence="4" type="ORF">SCH01S_01_00480</name>
</gene>
<dbReference type="InterPro" id="IPR000160">
    <property type="entry name" value="GGDEF_dom"/>
</dbReference>
<evidence type="ECO:0000313" key="4">
    <source>
        <dbReference type="EMBL" id="GAO37885.1"/>
    </source>
</evidence>
<dbReference type="EMBL" id="BBWU01000001">
    <property type="protein sequence ID" value="GAO37885.1"/>
    <property type="molecule type" value="Genomic_DNA"/>
</dbReference>
<dbReference type="PANTHER" id="PTHR44757">
    <property type="entry name" value="DIGUANYLATE CYCLASE DGCP"/>
    <property type="match status" value="1"/>
</dbReference>
<evidence type="ECO:0000259" key="2">
    <source>
        <dbReference type="PROSITE" id="PS50883"/>
    </source>
</evidence>
<feature type="transmembrane region" description="Helical" evidence="1">
    <location>
        <begin position="45"/>
        <end position="65"/>
    </location>
</feature>
<evidence type="ECO:0000256" key="1">
    <source>
        <dbReference type="SAM" id="Phobius"/>
    </source>
</evidence>
<sequence length="530" mass="57739">MSKTFLQTTEARLPHIRSSLSLAAMALSVVALILDRVHMLGLSGLAVAAGLGSAAGLAGMAAAGARARVQMRALNETNGSLRELLHVDQLTGLMNRSAFDAVLDDPRVAEHEMLILLFFDLDRFKDVNDTLGHKAGDDLLKQVAQRASEAVGQTIALARLGGDEFASVIAWSADRRAEQYGAAIVEAVGAPYLIDGHQVEIGASVGLALGDPTRFNPRELLRRADLAMYAAKGSPGGRYRLFDDALDRHQTRESSVRIELGKAMLENLFSLHYQPLIDARTGAFSSAEALLRSQAPALRDVTPAALISTAEASGQINALTDWTIETALAAIAKLKSSPIAVNISPVYFRKPEFVSRLMDKLLLARVRPELLSIEITESVLIENLDAARQSVDRLRELGIKVFLDDFGTGYSSLSYLQYFELDGLKLDKSFLRNVGDRRKTNQIIRSMIDFGHSLDMRVVIEGVESDWQVRLLQLLGCDLLQGYEIGMPMPLDDLLAYRDRHVGGGAGVHGHFPAPLSLPTPDEVQPIRSL</sequence>
<dbReference type="InterPro" id="IPR001633">
    <property type="entry name" value="EAL_dom"/>
</dbReference>
<keyword evidence="1" id="KW-1133">Transmembrane helix</keyword>
<dbReference type="AlphaFoldDB" id="A0A0E9ML97"/>
<dbReference type="NCBIfam" id="TIGR00254">
    <property type="entry name" value="GGDEF"/>
    <property type="match status" value="1"/>
</dbReference>
<dbReference type="InterPro" id="IPR043128">
    <property type="entry name" value="Rev_trsase/Diguanyl_cyclase"/>
</dbReference>
<dbReference type="OrthoDB" id="9814202at2"/>